<dbReference type="InterPro" id="IPR038488">
    <property type="entry name" value="Integrase_DNA-bd_sf"/>
</dbReference>
<dbReference type="InterPro" id="IPR013762">
    <property type="entry name" value="Integrase-like_cat_sf"/>
</dbReference>
<dbReference type="SUPFAM" id="SSF56349">
    <property type="entry name" value="DNA breaking-rejoining enzymes"/>
    <property type="match status" value="1"/>
</dbReference>
<evidence type="ECO:0000256" key="1">
    <source>
        <dbReference type="ARBA" id="ARBA00008857"/>
    </source>
</evidence>
<dbReference type="Gene3D" id="3.30.160.390">
    <property type="entry name" value="Integrase, DNA-binding domain"/>
    <property type="match status" value="1"/>
</dbReference>
<dbReference type="OrthoDB" id="9795573at2"/>
<dbReference type="Gene3D" id="1.10.443.10">
    <property type="entry name" value="Intergrase catalytic core"/>
    <property type="match status" value="1"/>
</dbReference>
<dbReference type="InterPro" id="IPR010998">
    <property type="entry name" value="Integrase_recombinase_N"/>
</dbReference>
<reference evidence="5 6" key="1">
    <citation type="submission" date="2015-11" db="EMBL/GenBank/DDBJ databases">
        <title>Genomic analysis of 38 Legionella species identifies large and diverse effector repertoires.</title>
        <authorList>
            <person name="Burstein D."/>
            <person name="Amaro F."/>
            <person name="Zusman T."/>
            <person name="Lifshitz Z."/>
            <person name="Cohen O."/>
            <person name="Gilbert J.A."/>
            <person name="Pupko T."/>
            <person name="Shuman H.A."/>
            <person name="Segal G."/>
        </authorList>
    </citation>
    <scope>NUCLEOTIDE SEQUENCE [LARGE SCALE GENOMIC DNA]</scope>
    <source>
        <strain evidence="5 6">ATCC 49504</strain>
    </source>
</reference>
<dbReference type="PANTHER" id="PTHR30629">
    <property type="entry name" value="PROPHAGE INTEGRASE"/>
    <property type="match status" value="1"/>
</dbReference>
<comment type="caution">
    <text evidence="5">The sequence shown here is derived from an EMBL/GenBank/DDBJ whole genome shotgun (WGS) entry which is preliminary data.</text>
</comment>
<evidence type="ECO:0000313" key="6">
    <source>
        <dbReference type="Proteomes" id="UP000054785"/>
    </source>
</evidence>
<dbReference type="Pfam" id="PF13356">
    <property type="entry name" value="Arm-DNA-bind_3"/>
    <property type="match status" value="1"/>
</dbReference>
<dbReference type="Gene3D" id="1.10.150.130">
    <property type="match status" value="1"/>
</dbReference>
<accession>A0A0W0TVW4</accession>
<dbReference type="Pfam" id="PF00589">
    <property type="entry name" value="Phage_integrase"/>
    <property type="match status" value="1"/>
</dbReference>
<evidence type="ECO:0000256" key="3">
    <source>
        <dbReference type="ARBA" id="ARBA00023125"/>
    </source>
</evidence>
<dbReference type="InterPro" id="IPR053876">
    <property type="entry name" value="Phage_int_M"/>
</dbReference>
<protein>
    <submittedName>
        <fullName evidence="5">Integrase</fullName>
    </submittedName>
</protein>
<dbReference type="CDD" id="cd00801">
    <property type="entry name" value="INT_P4_C"/>
    <property type="match status" value="1"/>
</dbReference>
<sequence>MANFTDTYIKRLRPSTKRIEKFEGGGFGILLYPSGTKSWIYRYKIGNKRDYIIFGHYPAMSLSDARKRFHELKEIRRTGTNPKQALQEARSKKTLTVEDLCQTWYSNYIEKNRKRPEQIRKQIDSNIIPLLGGLSLDAIQPIHITEALDTIVQRGAPVHANRILSSLKQLFNYAVSRGSMQHNPALNILARNIGGLEKPKERYLSLDEIRTIWQFLDSNRSQMSGQTKGAIKMIILTGVRTAEIRLAEWKDIDFKNSLWVIPPENTKGALTVKIHLTELAKYVLERLKNNNESPYVLPGQNPDKPIDENVLPRAIRRIQNRVGIPEWTAHDLRRTFATQLGEALHIDPVLIEKCLGHKMPRIMATYNKNEMLPQRRDALERWSAHIFNLLQQTTTDNEEGKLLHE</sequence>
<gene>
    <name evidence="5" type="ORF">Lgee_1118</name>
</gene>
<name>A0A0W0TVW4_9GAMM</name>
<dbReference type="PROSITE" id="PS51898">
    <property type="entry name" value="TYR_RECOMBINASE"/>
    <property type="match status" value="1"/>
</dbReference>
<dbReference type="InterPro" id="IPR025166">
    <property type="entry name" value="Integrase_DNA_bind_dom"/>
</dbReference>
<dbReference type="EMBL" id="LNYC01000043">
    <property type="protein sequence ID" value="KTC99863.1"/>
    <property type="molecule type" value="Genomic_DNA"/>
</dbReference>
<dbReference type="AlphaFoldDB" id="A0A0W0TVW4"/>
<dbReference type="PATRIC" id="fig|45065.4.peg.1197"/>
<dbReference type="PANTHER" id="PTHR30629:SF2">
    <property type="entry name" value="PROPHAGE INTEGRASE INTS-RELATED"/>
    <property type="match status" value="1"/>
</dbReference>
<dbReference type="Proteomes" id="UP000054785">
    <property type="component" value="Unassembled WGS sequence"/>
</dbReference>
<dbReference type="GO" id="GO:0003677">
    <property type="term" value="F:DNA binding"/>
    <property type="evidence" value="ECO:0007669"/>
    <property type="project" value="UniProtKB-UniRule"/>
</dbReference>
<keyword evidence="6" id="KW-1185">Reference proteome</keyword>
<dbReference type="InterPro" id="IPR044068">
    <property type="entry name" value="CB"/>
</dbReference>
<keyword evidence="4" id="KW-0233">DNA recombination</keyword>
<dbReference type="InterPro" id="IPR050808">
    <property type="entry name" value="Phage_Integrase"/>
</dbReference>
<dbReference type="GO" id="GO:0015074">
    <property type="term" value="P:DNA integration"/>
    <property type="evidence" value="ECO:0007669"/>
    <property type="project" value="UniProtKB-KW"/>
</dbReference>
<evidence type="ECO:0000256" key="2">
    <source>
        <dbReference type="ARBA" id="ARBA00022908"/>
    </source>
</evidence>
<dbReference type="RefSeq" id="WP_028386685.1">
    <property type="nucleotide sequence ID" value="NZ_CAAAHN010000025.1"/>
</dbReference>
<dbReference type="InterPro" id="IPR011010">
    <property type="entry name" value="DNA_brk_join_enz"/>
</dbReference>
<dbReference type="Pfam" id="PF22022">
    <property type="entry name" value="Phage_int_M"/>
    <property type="match status" value="1"/>
</dbReference>
<keyword evidence="3" id="KW-0238">DNA-binding</keyword>
<dbReference type="STRING" id="45065.Lgee_1118"/>
<dbReference type="InterPro" id="IPR002104">
    <property type="entry name" value="Integrase_catalytic"/>
</dbReference>
<comment type="similarity">
    <text evidence="1">Belongs to the 'phage' integrase family.</text>
</comment>
<organism evidence="5 6">
    <name type="scientific">Legionella geestiana</name>
    <dbReference type="NCBI Taxonomy" id="45065"/>
    <lineage>
        <taxon>Bacteria</taxon>
        <taxon>Pseudomonadati</taxon>
        <taxon>Pseudomonadota</taxon>
        <taxon>Gammaproteobacteria</taxon>
        <taxon>Legionellales</taxon>
        <taxon>Legionellaceae</taxon>
        <taxon>Legionella</taxon>
    </lineage>
</organism>
<evidence type="ECO:0000256" key="4">
    <source>
        <dbReference type="ARBA" id="ARBA00023172"/>
    </source>
</evidence>
<dbReference type="GO" id="GO:0006310">
    <property type="term" value="P:DNA recombination"/>
    <property type="evidence" value="ECO:0007669"/>
    <property type="project" value="UniProtKB-KW"/>
</dbReference>
<evidence type="ECO:0000313" key="5">
    <source>
        <dbReference type="EMBL" id="KTC99863.1"/>
    </source>
</evidence>
<proteinExistence type="inferred from homology"/>
<keyword evidence="2" id="KW-0229">DNA integration</keyword>
<dbReference type="PROSITE" id="PS51900">
    <property type="entry name" value="CB"/>
    <property type="match status" value="1"/>
</dbReference>